<comment type="caution">
    <text evidence="1">The sequence shown here is derived from an EMBL/GenBank/DDBJ whole genome shotgun (WGS) entry which is preliminary data.</text>
</comment>
<gene>
    <name evidence="1" type="ORF">Tci_893537</name>
</gene>
<name>A0A699UJW5_TANCI</name>
<dbReference type="AlphaFoldDB" id="A0A699UJW5"/>
<accession>A0A699UJW5</accession>
<protein>
    <submittedName>
        <fullName evidence="1">Uncharacterized protein</fullName>
    </submittedName>
</protein>
<organism evidence="1">
    <name type="scientific">Tanacetum cinerariifolium</name>
    <name type="common">Dalmatian daisy</name>
    <name type="synonym">Chrysanthemum cinerariifolium</name>
    <dbReference type="NCBI Taxonomy" id="118510"/>
    <lineage>
        <taxon>Eukaryota</taxon>
        <taxon>Viridiplantae</taxon>
        <taxon>Streptophyta</taxon>
        <taxon>Embryophyta</taxon>
        <taxon>Tracheophyta</taxon>
        <taxon>Spermatophyta</taxon>
        <taxon>Magnoliopsida</taxon>
        <taxon>eudicotyledons</taxon>
        <taxon>Gunneridae</taxon>
        <taxon>Pentapetalae</taxon>
        <taxon>asterids</taxon>
        <taxon>campanulids</taxon>
        <taxon>Asterales</taxon>
        <taxon>Asteraceae</taxon>
        <taxon>Asteroideae</taxon>
        <taxon>Anthemideae</taxon>
        <taxon>Anthemidinae</taxon>
        <taxon>Tanacetum</taxon>
    </lineage>
</organism>
<feature type="non-terminal residue" evidence="1">
    <location>
        <position position="1"/>
    </location>
</feature>
<proteinExistence type="predicted"/>
<evidence type="ECO:0000313" key="1">
    <source>
        <dbReference type="EMBL" id="GFD21568.1"/>
    </source>
</evidence>
<reference evidence="1" key="1">
    <citation type="journal article" date="2019" name="Sci. Rep.">
        <title>Draft genome of Tanacetum cinerariifolium, the natural source of mosquito coil.</title>
        <authorList>
            <person name="Yamashiro T."/>
            <person name="Shiraishi A."/>
            <person name="Satake H."/>
            <person name="Nakayama K."/>
        </authorList>
    </citation>
    <scope>NUCLEOTIDE SEQUENCE</scope>
</reference>
<sequence length="144" mass="16478">ESTIPLNDIISQEPLSNVITTSPPVLPIEDPEDALIMENEELNAIHEKKSYEFIKSSVEDLILIPKEKFVTFSNPLFNSNDDFISRDDESLSDEDILEDNVKIYSNPLFEFDDEYISSDVNPLFDEVLKNIESKDSYDSNLDEP</sequence>
<feature type="non-terminal residue" evidence="1">
    <location>
        <position position="144"/>
    </location>
</feature>
<dbReference type="EMBL" id="BKCJ011330713">
    <property type="protein sequence ID" value="GFD21568.1"/>
    <property type="molecule type" value="Genomic_DNA"/>
</dbReference>